<gene>
    <name evidence="14" type="primary">g660</name>
    <name evidence="14" type="ORF">VP750_LOCUS573</name>
</gene>
<feature type="transmembrane region" description="Helical" evidence="12">
    <location>
        <begin position="99"/>
        <end position="123"/>
    </location>
</feature>
<evidence type="ECO:0000256" key="12">
    <source>
        <dbReference type="RuleBase" id="RU361221"/>
    </source>
</evidence>
<evidence type="ECO:0000259" key="13">
    <source>
        <dbReference type="PROSITE" id="PS51371"/>
    </source>
</evidence>
<accession>A0ABP1FK85</accession>
<evidence type="ECO:0000256" key="1">
    <source>
        <dbReference type="ARBA" id="ARBA00004141"/>
    </source>
</evidence>
<evidence type="ECO:0000256" key="5">
    <source>
        <dbReference type="ARBA" id="ARBA00022737"/>
    </source>
</evidence>
<keyword evidence="6 12" id="KW-1133">Transmembrane helix</keyword>
<name>A0ABP1FK85_9CHLO</name>
<evidence type="ECO:0000256" key="2">
    <source>
        <dbReference type="ARBA" id="ARBA00009476"/>
    </source>
</evidence>
<dbReference type="PANTHER" id="PTHR11689">
    <property type="entry name" value="CHLORIDE CHANNEL PROTEIN CLC FAMILY MEMBER"/>
    <property type="match status" value="1"/>
</dbReference>
<evidence type="ECO:0000256" key="6">
    <source>
        <dbReference type="ARBA" id="ARBA00022989"/>
    </source>
</evidence>
<keyword evidence="7 12" id="KW-0406">Ion transport</keyword>
<comment type="caution">
    <text evidence="12">Lacks conserved residue(s) required for the propagation of feature annotation.</text>
</comment>
<evidence type="ECO:0000256" key="10">
    <source>
        <dbReference type="ARBA" id="ARBA00023214"/>
    </source>
</evidence>
<dbReference type="InterPro" id="IPR000644">
    <property type="entry name" value="CBS_dom"/>
</dbReference>
<evidence type="ECO:0000313" key="14">
    <source>
        <dbReference type="EMBL" id="CAL5218914.1"/>
    </source>
</evidence>
<feature type="transmembrane region" description="Helical" evidence="12">
    <location>
        <begin position="408"/>
        <end position="429"/>
    </location>
</feature>
<protein>
    <recommendedName>
        <fullName evidence="12">Chloride channel protein</fullName>
    </recommendedName>
</protein>
<comment type="caution">
    <text evidence="14">The sequence shown here is derived from an EMBL/GenBank/DDBJ whole genome shotgun (WGS) entry which is preliminary data.</text>
</comment>
<dbReference type="PANTHER" id="PTHR11689:SF136">
    <property type="entry name" value="H(+)_CL(-) EXCHANGE TRANSPORTER 7"/>
    <property type="match status" value="1"/>
</dbReference>
<feature type="transmembrane region" description="Helical" evidence="12">
    <location>
        <begin position="235"/>
        <end position="252"/>
    </location>
</feature>
<dbReference type="Pfam" id="PF00571">
    <property type="entry name" value="CBS"/>
    <property type="match status" value="1"/>
</dbReference>
<feature type="transmembrane region" description="Helical" evidence="12">
    <location>
        <begin position="345"/>
        <end position="370"/>
    </location>
</feature>
<comment type="similarity">
    <text evidence="2 12">Belongs to the chloride channel (TC 2.A.49) family.</text>
</comment>
<proteinExistence type="inferred from homology"/>
<dbReference type="SUPFAM" id="SSF81340">
    <property type="entry name" value="Clc chloride channel"/>
    <property type="match status" value="1"/>
</dbReference>
<dbReference type="PRINTS" id="PR00762">
    <property type="entry name" value="CLCHANNEL"/>
</dbReference>
<keyword evidence="5" id="KW-0677">Repeat</keyword>
<evidence type="ECO:0000256" key="3">
    <source>
        <dbReference type="ARBA" id="ARBA00022448"/>
    </source>
</evidence>
<keyword evidence="4 12" id="KW-0812">Transmembrane</keyword>
<feature type="transmembrane region" description="Helical" evidence="12">
    <location>
        <begin position="194"/>
        <end position="214"/>
    </location>
</feature>
<evidence type="ECO:0000256" key="11">
    <source>
        <dbReference type="PROSITE-ProRule" id="PRU00703"/>
    </source>
</evidence>
<reference evidence="14 15" key="1">
    <citation type="submission" date="2024-06" db="EMBL/GenBank/DDBJ databases">
        <authorList>
            <person name="Kraege A."/>
            <person name="Thomma B."/>
        </authorList>
    </citation>
    <scope>NUCLEOTIDE SEQUENCE [LARGE SCALE GENOMIC DNA]</scope>
</reference>
<keyword evidence="8 11" id="KW-0129">CBS domain</keyword>
<dbReference type="Pfam" id="PF00654">
    <property type="entry name" value="Voltage_CLC"/>
    <property type="match status" value="1"/>
</dbReference>
<dbReference type="Gene3D" id="1.10.3080.10">
    <property type="entry name" value="Clc chloride channel"/>
    <property type="match status" value="1"/>
</dbReference>
<evidence type="ECO:0000256" key="7">
    <source>
        <dbReference type="ARBA" id="ARBA00023065"/>
    </source>
</evidence>
<keyword evidence="3 12" id="KW-0813">Transport</keyword>
<evidence type="ECO:0000256" key="8">
    <source>
        <dbReference type="ARBA" id="ARBA00023122"/>
    </source>
</evidence>
<evidence type="ECO:0000256" key="9">
    <source>
        <dbReference type="ARBA" id="ARBA00023136"/>
    </source>
</evidence>
<evidence type="ECO:0000313" key="15">
    <source>
        <dbReference type="Proteomes" id="UP001497392"/>
    </source>
</evidence>
<dbReference type="EMBL" id="CAXHTA020000001">
    <property type="protein sequence ID" value="CAL5218914.1"/>
    <property type="molecule type" value="Genomic_DNA"/>
</dbReference>
<feature type="transmembrane region" description="Helical" evidence="12">
    <location>
        <begin position="21"/>
        <end position="45"/>
    </location>
</feature>
<comment type="subcellular location">
    <subcellularLocation>
        <location evidence="1 12">Membrane</location>
        <topology evidence="1 12">Multi-pass membrane protein</topology>
    </subcellularLocation>
</comment>
<dbReference type="PROSITE" id="PS51371">
    <property type="entry name" value="CBS"/>
    <property type="match status" value="1"/>
</dbReference>
<dbReference type="InterPro" id="IPR014743">
    <property type="entry name" value="Cl-channel_core"/>
</dbReference>
<evidence type="ECO:0000256" key="4">
    <source>
        <dbReference type="ARBA" id="ARBA00022692"/>
    </source>
</evidence>
<dbReference type="Proteomes" id="UP001497392">
    <property type="component" value="Unassembled WGS sequence"/>
</dbReference>
<organism evidence="14 15">
    <name type="scientific">Coccomyxa viridis</name>
    <dbReference type="NCBI Taxonomy" id="1274662"/>
    <lineage>
        <taxon>Eukaryota</taxon>
        <taxon>Viridiplantae</taxon>
        <taxon>Chlorophyta</taxon>
        <taxon>core chlorophytes</taxon>
        <taxon>Trebouxiophyceae</taxon>
        <taxon>Trebouxiophyceae incertae sedis</taxon>
        <taxon>Coccomyxaceae</taxon>
        <taxon>Coccomyxa</taxon>
    </lineage>
</organism>
<dbReference type="Gene3D" id="3.10.580.10">
    <property type="entry name" value="CBS-domain"/>
    <property type="match status" value="1"/>
</dbReference>
<feature type="transmembrane region" description="Helical" evidence="12">
    <location>
        <begin position="382"/>
        <end position="402"/>
    </location>
</feature>
<dbReference type="SUPFAM" id="SSF54631">
    <property type="entry name" value="CBS-domain pair"/>
    <property type="match status" value="1"/>
</dbReference>
<keyword evidence="15" id="KW-1185">Reference proteome</keyword>
<keyword evidence="10 12" id="KW-0868">Chloride</keyword>
<feature type="transmembrane region" description="Helical" evidence="12">
    <location>
        <begin position="51"/>
        <end position="74"/>
    </location>
</feature>
<dbReference type="InterPro" id="IPR051280">
    <property type="entry name" value="Cl-channel/antiporter"/>
</dbReference>
<sequence>MATFKHGQLRWWLMSKAWHAGLLSLKTLVCKLVGVTCSMAGGLIAGKEGPFIHTGGIVGGGFAAMGSLTLTELFKGRYSFVAPRKYGGFFRKESEHRDFISIGTAAGVATAFAAPIGGLLLAIEEGSSFLSLGLFWRGFLATCTGVLTLHVAAQCHGNAAGVLQRKFGLWRDLGLYDDNLALYGKRYYYYVWELPIYAVMGAIAGLLGSLFIYLNIRATALRARYIPPRKPKLRLLEVLGIAWLIASIFFLICYSCPCAKLPPRAQLQFFEQGGDDQDIFAGVDDMDSRGLKYFPRMWCGRDEFNPRAQLFFTPLVQAMRLMIHLGETVPEGADELAYHISAGTLVLWTFVVFILMLCTFGIGAASGIFIPSLTVGGAWGRLIGMLVQACLVSSGSSLRVSLPAYTVVGAAAMLGGVTRMTISITVLVMEGSGALQLTGPLMVAVFVAKMVGDALTPSIYDVHIKIRGAPVLMEDGQETRQRMANDKLSVSELATTALVALPPVVPLTELAETLRACRFQTFPISPDVNAALCSDVPFDLHGVVMRSQLLRMLKHRIGFCQLSANAPVPSSSSLIPTTQAERLDLLSSLQQLPLKVRTEEQEAILQGMSRAEMGMALDLRRFMQRTPFVLQGNASLARAYRLFRTMGLHHLYVGPPKPQVIGLLTRKDVTEENAEVFLGAKANKGLVPARATVPRLRHSRSSLPNIPYYEGQAEMLGYSDALALEPVQEEGIV</sequence>
<dbReference type="InterPro" id="IPR001807">
    <property type="entry name" value="ClC"/>
</dbReference>
<dbReference type="InterPro" id="IPR046342">
    <property type="entry name" value="CBS_dom_sf"/>
</dbReference>
<feature type="domain" description="CBS" evidence="13">
    <location>
        <begin position="623"/>
        <end position="681"/>
    </location>
</feature>
<keyword evidence="9 12" id="KW-0472">Membrane</keyword>